<evidence type="ECO:0000313" key="2">
    <source>
        <dbReference type="Proteomes" id="UP000030742"/>
    </source>
</evidence>
<proteinExistence type="predicted"/>
<protein>
    <submittedName>
        <fullName evidence="1">Uncharacterized protein</fullName>
    </submittedName>
</protein>
<reference evidence="1 2" key="1">
    <citation type="journal article" date="2013" name="Genome Biol.">
        <title>Draft genome of the mountain pine beetle, Dendroctonus ponderosae Hopkins, a major forest pest.</title>
        <authorList>
            <person name="Keeling C.I."/>
            <person name="Yuen M.M."/>
            <person name="Liao N.Y."/>
            <person name="Docking T.R."/>
            <person name="Chan S.K."/>
            <person name="Taylor G.A."/>
            <person name="Palmquist D.L."/>
            <person name="Jackman S.D."/>
            <person name="Nguyen A."/>
            <person name="Li M."/>
            <person name="Henderson H."/>
            <person name="Janes J.K."/>
            <person name="Zhao Y."/>
            <person name="Pandoh P."/>
            <person name="Moore R."/>
            <person name="Sperling F.A."/>
            <person name="Huber D.P."/>
            <person name="Birol I."/>
            <person name="Jones S.J."/>
            <person name="Bohlmann J."/>
        </authorList>
    </citation>
    <scope>NUCLEOTIDE SEQUENCE</scope>
</reference>
<dbReference type="OrthoDB" id="333551at2759"/>
<organism evidence="1 2">
    <name type="scientific">Dendroctonus ponderosae</name>
    <name type="common">Mountain pine beetle</name>
    <dbReference type="NCBI Taxonomy" id="77166"/>
    <lineage>
        <taxon>Eukaryota</taxon>
        <taxon>Metazoa</taxon>
        <taxon>Ecdysozoa</taxon>
        <taxon>Arthropoda</taxon>
        <taxon>Hexapoda</taxon>
        <taxon>Insecta</taxon>
        <taxon>Pterygota</taxon>
        <taxon>Neoptera</taxon>
        <taxon>Endopterygota</taxon>
        <taxon>Coleoptera</taxon>
        <taxon>Polyphaga</taxon>
        <taxon>Cucujiformia</taxon>
        <taxon>Curculionidae</taxon>
        <taxon>Scolytinae</taxon>
        <taxon>Dendroctonus</taxon>
    </lineage>
</organism>
<dbReference type="AlphaFoldDB" id="U4UW30"/>
<dbReference type="Proteomes" id="UP000030742">
    <property type="component" value="Unassembled WGS sequence"/>
</dbReference>
<accession>U4UW30</accession>
<name>U4UW30_DENPD</name>
<dbReference type="EMBL" id="KB632390">
    <property type="protein sequence ID" value="ERL94466.1"/>
    <property type="molecule type" value="Genomic_DNA"/>
</dbReference>
<sequence>MRRDAPQFGVGIAAPLIDRLLSLKAEILRKQEDVARAKIENDGKIRTIKKKYTVKKNKGIENREINDLTEEDHDLLRLSKLVTKLNKSHMNYSEDTKLVLLSFSFQASLHIHFFQLLASYFITSVNPTYVTLSDRD</sequence>
<evidence type="ECO:0000313" key="1">
    <source>
        <dbReference type="EMBL" id="ERL94466.1"/>
    </source>
</evidence>
<gene>
    <name evidence="1" type="ORF">D910_11743</name>
</gene>